<dbReference type="GO" id="GO:0005886">
    <property type="term" value="C:plasma membrane"/>
    <property type="evidence" value="ECO:0007669"/>
    <property type="project" value="TreeGrafter"/>
</dbReference>
<dbReference type="SUPFAM" id="SSF58104">
    <property type="entry name" value="Methyl-accepting chemotaxis protein (MCP) signaling domain"/>
    <property type="match status" value="1"/>
</dbReference>
<dbReference type="GO" id="GO:0006935">
    <property type="term" value="P:chemotaxis"/>
    <property type="evidence" value="ECO:0007669"/>
    <property type="project" value="UniProtKB-KW"/>
</dbReference>
<evidence type="ECO:0000256" key="4">
    <source>
        <dbReference type="SAM" id="Coils"/>
    </source>
</evidence>
<dbReference type="InterPro" id="IPR051310">
    <property type="entry name" value="MCP_chemotaxis"/>
</dbReference>
<evidence type="ECO:0000256" key="2">
    <source>
        <dbReference type="ARBA" id="ARBA00029447"/>
    </source>
</evidence>
<evidence type="ECO:0000313" key="8">
    <source>
        <dbReference type="Proteomes" id="UP000290657"/>
    </source>
</evidence>
<feature type="transmembrane region" description="Helical" evidence="5">
    <location>
        <begin position="189"/>
        <end position="209"/>
    </location>
</feature>
<dbReference type="Pfam" id="PF12729">
    <property type="entry name" value="4HB_MCP_1"/>
    <property type="match status" value="1"/>
</dbReference>
<comment type="similarity">
    <text evidence="2">Belongs to the methyl-accepting chemotaxis (MCP) protein family.</text>
</comment>
<dbReference type="SMART" id="SM00283">
    <property type="entry name" value="MA"/>
    <property type="match status" value="1"/>
</dbReference>
<keyword evidence="8" id="KW-1185">Reference proteome</keyword>
<gene>
    <name evidence="7" type="ORF">CRV04_09560</name>
</gene>
<protein>
    <submittedName>
        <fullName evidence="7">Methyl-accepting chemotaxis protein</fullName>
    </submittedName>
</protein>
<organism evidence="7 8">
    <name type="scientific">Candidatus Marinarcus aquaticus</name>
    <dbReference type="NCBI Taxonomy" id="2044504"/>
    <lineage>
        <taxon>Bacteria</taxon>
        <taxon>Pseudomonadati</taxon>
        <taxon>Campylobacterota</taxon>
        <taxon>Epsilonproteobacteria</taxon>
        <taxon>Campylobacterales</taxon>
        <taxon>Arcobacteraceae</taxon>
        <taxon>Candidatus Marinarcus</taxon>
    </lineage>
</organism>
<dbReference type="GO" id="GO:0007165">
    <property type="term" value="P:signal transduction"/>
    <property type="evidence" value="ECO:0007669"/>
    <property type="project" value="UniProtKB-KW"/>
</dbReference>
<comment type="caution">
    <text evidence="7">The sequence shown here is derived from an EMBL/GenBank/DDBJ whole genome shotgun (WGS) entry which is preliminary data.</text>
</comment>
<dbReference type="OrthoDB" id="5349225at2"/>
<dbReference type="Pfam" id="PF00015">
    <property type="entry name" value="MCPsignal"/>
    <property type="match status" value="1"/>
</dbReference>
<evidence type="ECO:0000313" key="7">
    <source>
        <dbReference type="EMBL" id="RXJ56280.1"/>
    </source>
</evidence>
<dbReference type="PROSITE" id="PS50111">
    <property type="entry name" value="CHEMOTAXIS_TRANSDUC_2"/>
    <property type="match status" value="1"/>
</dbReference>
<reference evidence="7 8" key="1">
    <citation type="submission" date="2017-10" db="EMBL/GenBank/DDBJ databases">
        <title>Genomics of the genus Arcobacter.</title>
        <authorList>
            <person name="Perez-Cataluna A."/>
            <person name="Figueras M.J."/>
        </authorList>
    </citation>
    <scope>NUCLEOTIDE SEQUENCE [LARGE SCALE GENOMIC DNA]</scope>
    <source>
        <strain evidence="7 8">CECT 8987</strain>
    </source>
</reference>
<dbReference type="Proteomes" id="UP000290657">
    <property type="component" value="Unassembled WGS sequence"/>
</dbReference>
<keyword evidence="3" id="KW-0807">Transducer</keyword>
<dbReference type="Gene3D" id="1.10.287.950">
    <property type="entry name" value="Methyl-accepting chemotaxis protein"/>
    <property type="match status" value="1"/>
</dbReference>
<keyword evidence="4" id="KW-0175">Coiled coil</keyword>
<dbReference type="RefSeq" id="WP_128996623.1">
    <property type="nucleotide sequence ID" value="NZ_PDKN01000006.1"/>
</dbReference>
<feature type="coiled-coil region" evidence="4">
    <location>
        <begin position="382"/>
        <end position="416"/>
    </location>
</feature>
<dbReference type="PRINTS" id="PR00260">
    <property type="entry name" value="CHEMTRNSDUCR"/>
</dbReference>
<feature type="transmembrane region" description="Helical" evidence="5">
    <location>
        <begin position="7"/>
        <end position="27"/>
    </location>
</feature>
<keyword evidence="1" id="KW-0145">Chemotaxis</keyword>
<sequence length="628" mass="69350">MTIKKKTMGAFAVIILISVISSILVSYNNQKVKSNVDELSNVGFKGITFLLEADRDSYQSNVSLLQIMQMPSGENLEKTITKGAQDNLLQVKQRFTKFKNILAEHMPKEKAKFASFDTFYDATNKATEEMIALVRAGNASQATTIYFDTYLQSYESMRDLIDYFTEATYKVIDKNKEATDALISQSQTIFVIITLLTIGVSIILSFLLGKMLNKSLGNFQVGLLNFFKYINGEIKEVNQLNESGKDEISEMALVINKNIIKTQKSLESDRKLIEEVKQVVEKVSQGKFKQQVKATTENKGLEDLKHIFNEMLAVISKKVCDDIAKIEAAYKAYENLNFAYKIPKDSGYIPDILNDLAKIISDILVENKSNGLTLEESSNQLLKNVEELNNSTNDAASSLEETAAALEEINSNIQSNMGNVAQMVKYANELTHSSNEGETMAKNTTRAMDDINEQVTLINESITVIDQIAFQTNILSLNAAVEAATAGEAGKGFAVVAQEVRNLAARSAEAAKEIKEIVENATIKANDGKTISDQMITGYSKLNTNVQETMSLIQQVESATKEQQAGIAQISDAVNQLDHQTQSNAAIANGTRDIATYTHSIAVDILDNANKKNFEGKESVLPKDKINE</sequence>
<proteinExistence type="inferred from homology"/>
<accession>A0A4Q0XNW3</accession>
<evidence type="ECO:0000256" key="5">
    <source>
        <dbReference type="SAM" id="Phobius"/>
    </source>
</evidence>
<keyword evidence="5" id="KW-0812">Transmembrane</keyword>
<feature type="domain" description="Methyl-accepting transducer" evidence="6">
    <location>
        <begin position="370"/>
        <end position="592"/>
    </location>
</feature>
<evidence type="ECO:0000256" key="1">
    <source>
        <dbReference type="ARBA" id="ARBA00022500"/>
    </source>
</evidence>
<dbReference type="EMBL" id="PDKN01000006">
    <property type="protein sequence ID" value="RXJ56280.1"/>
    <property type="molecule type" value="Genomic_DNA"/>
</dbReference>
<dbReference type="InterPro" id="IPR004089">
    <property type="entry name" value="MCPsignal_dom"/>
</dbReference>
<evidence type="ECO:0000256" key="3">
    <source>
        <dbReference type="PROSITE-ProRule" id="PRU00284"/>
    </source>
</evidence>
<name>A0A4Q0XNW3_9BACT</name>
<dbReference type="PANTHER" id="PTHR43531:SF11">
    <property type="entry name" value="METHYL-ACCEPTING CHEMOTAXIS PROTEIN 3"/>
    <property type="match status" value="1"/>
</dbReference>
<dbReference type="InterPro" id="IPR004090">
    <property type="entry name" value="Chemotax_Me-accpt_rcpt"/>
</dbReference>
<dbReference type="InterPro" id="IPR024478">
    <property type="entry name" value="HlyB_4HB_MCP"/>
</dbReference>
<dbReference type="GO" id="GO:0004888">
    <property type="term" value="F:transmembrane signaling receptor activity"/>
    <property type="evidence" value="ECO:0007669"/>
    <property type="project" value="InterPro"/>
</dbReference>
<dbReference type="PANTHER" id="PTHR43531">
    <property type="entry name" value="PROTEIN ICFG"/>
    <property type="match status" value="1"/>
</dbReference>
<dbReference type="AlphaFoldDB" id="A0A4Q0XNW3"/>
<keyword evidence="5" id="KW-0472">Membrane</keyword>
<keyword evidence="5" id="KW-1133">Transmembrane helix</keyword>
<evidence type="ECO:0000259" key="6">
    <source>
        <dbReference type="PROSITE" id="PS50111"/>
    </source>
</evidence>